<keyword evidence="2 5" id="KW-0238">DNA-binding</keyword>
<dbReference type="InterPro" id="IPR019888">
    <property type="entry name" value="Tscrpt_reg_AsnC-like"/>
</dbReference>
<dbReference type="CDD" id="cd00090">
    <property type="entry name" value="HTH_ARSR"/>
    <property type="match status" value="1"/>
</dbReference>
<dbReference type="GO" id="GO:0006355">
    <property type="term" value="P:regulation of DNA-templated transcription"/>
    <property type="evidence" value="ECO:0007669"/>
    <property type="project" value="UniProtKB-ARBA"/>
</dbReference>
<name>A0A7W6WD69_9HYPH</name>
<evidence type="ECO:0000256" key="3">
    <source>
        <dbReference type="ARBA" id="ARBA00023163"/>
    </source>
</evidence>
<evidence type="ECO:0000256" key="1">
    <source>
        <dbReference type="ARBA" id="ARBA00023015"/>
    </source>
</evidence>
<dbReference type="Pfam" id="PF01037">
    <property type="entry name" value="AsnC_trans_reg"/>
    <property type="match status" value="1"/>
</dbReference>
<evidence type="ECO:0000259" key="4">
    <source>
        <dbReference type="PROSITE" id="PS50956"/>
    </source>
</evidence>
<dbReference type="Gene3D" id="3.30.70.920">
    <property type="match status" value="1"/>
</dbReference>
<organism evidence="5 6">
    <name type="scientific">Rhizobium mongolense</name>
    <dbReference type="NCBI Taxonomy" id="57676"/>
    <lineage>
        <taxon>Bacteria</taxon>
        <taxon>Pseudomonadati</taxon>
        <taxon>Pseudomonadota</taxon>
        <taxon>Alphaproteobacteria</taxon>
        <taxon>Hyphomicrobiales</taxon>
        <taxon>Rhizobiaceae</taxon>
        <taxon>Rhizobium/Agrobacterium group</taxon>
        <taxon>Rhizobium</taxon>
    </lineage>
</organism>
<dbReference type="AlphaFoldDB" id="A0A7W6WD69"/>
<proteinExistence type="predicted"/>
<dbReference type="InterPro" id="IPR011008">
    <property type="entry name" value="Dimeric_a/b-barrel"/>
</dbReference>
<dbReference type="SUPFAM" id="SSF46785">
    <property type="entry name" value="Winged helix' DNA-binding domain"/>
    <property type="match status" value="1"/>
</dbReference>
<keyword evidence="1" id="KW-0805">Transcription regulation</keyword>
<feature type="domain" description="HTH asnC-type" evidence="4">
    <location>
        <begin position="43"/>
        <end position="104"/>
    </location>
</feature>
<dbReference type="PANTHER" id="PTHR30154">
    <property type="entry name" value="LEUCINE-RESPONSIVE REGULATORY PROTEIN"/>
    <property type="match status" value="1"/>
</dbReference>
<protein>
    <submittedName>
        <fullName evidence="5">DNA-binding Lrp family transcriptional regulator</fullName>
    </submittedName>
</protein>
<evidence type="ECO:0000313" key="6">
    <source>
        <dbReference type="Proteomes" id="UP000533641"/>
    </source>
</evidence>
<dbReference type="SUPFAM" id="SSF54909">
    <property type="entry name" value="Dimeric alpha+beta barrel"/>
    <property type="match status" value="1"/>
</dbReference>
<reference evidence="5 6" key="1">
    <citation type="submission" date="2020-08" db="EMBL/GenBank/DDBJ databases">
        <title>Genomic Encyclopedia of Type Strains, Phase IV (KMG-V): Genome sequencing to study the core and pangenomes of soil and plant-associated prokaryotes.</title>
        <authorList>
            <person name="Whitman W."/>
        </authorList>
    </citation>
    <scope>NUCLEOTIDE SEQUENCE [LARGE SCALE GENOMIC DNA]</scope>
    <source>
        <strain evidence="5 6">SEMIA 402</strain>
    </source>
</reference>
<dbReference type="Proteomes" id="UP000533641">
    <property type="component" value="Unassembled WGS sequence"/>
</dbReference>
<dbReference type="InterPro" id="IPR036390">
    <property type="entry name" value="WH_DNA-bd_sf"/>
</dbReference>
<dbReference type="GO" id="GO:0005829">
    <property type="term" value="C:cytosol"/>
    <property type="evidence" value="ECO:0007669"/>
    <property type="project" value="TreeGrafter"/>
</dbReference>
<evidence type="ECO:0000313" key="5">
    <source>
        <dbReference type="EMBL" id="MBB4273304.1"/>
    </source>
</evidence>
<dbReference type="EMBL" id="JACIGM010000002">
    <property type="protein sequence ID" value="MBB4273304.1"/>
    <property type="molecule type" value="Genomic_DNA"/>
</dbReference>
<dbReference type="InterPro" id="IPR036388">
    <property type="entry name" value="WH-like_DNA-bd_sf"/>
</dbReference>
<sequence>MRANSDCFALIMQKSVSAAFNMTECWYRRVISPPEAEEHMERLDGFDRDILDIIQRNCQLTAETIAEKVGLSTSAVQRRLKRLREDGIIKAEVAVVDRKATGTPMVFIAGLEIERDNYDALAKFRLWAEKQDHIQQVYYVTGAVDLITIITARDVEHYDDIAALIMKENPQIRRMHTNVVLKDVKLGLLVPLSAGDDPSR</sequence>
<comment type="caution">
    <text evidence="5">The sequence shown here is derived from an EMBL/GenBank/DDBJ whole genome shotgun (WGS) entry which is preliminary data.</text>
</comment>
<accession>A0A7W6WD69</accession>
<dbReference type="SMART" id="SM00344">
    <property type="entry name" value="HTH_ASNC"/>
    <property type="match status" value="1"/>
</dbReference>
<dbReference type="GO" id="GO:0043200">
    <property type="term" value="P:response to amino acid"/>
    <property type="evidence" value="ECO:0007669"/>
    <property type="project" value="TreeGrafter"/>
</dbReference>
<dbReference type="PANTHER" id="PTHR30154:SF34">
    <property type="entry name" value="TRANSCRIPTIONAL REGULATOR AZLB"/>
    <property type="match status" value="1"/>
</dbReference>
<dbReference type="InterPro" id="IPR019887">
    <property type="entry name" value="Tscrpt_reg_AsnC/Lrp_C"/>
</dbReference>
<dbReference type="InterPro" id="IPR000485">
    <property type="entry name" value="AsnC-type_HTH_dom"/>
</dbReference>
<keyword evidence="3" id="KW-0804">Transcription</keyword>
<evidence type="ECO:0000256" key="2">
    <source>
        <dbReference type="ARBA" id="ARBA00023125"/>
    </source>
</evidence>
<dbReference type="GO" id="GO:0043565">
    <property type="term" value="F:sequence-specific DNA binding"/>
    <property type="evidence" value="ECO:0007669"/>
    <property type="project" value="InterPro"/>
</dbReference>
<dbReference type="Pfam" id="PF13412">
    <property type="entry name" value="HTH_24"/>
    <property type="match status" value="1"/>
</dbReference>
<dbReference type="Gene3D" id="1.10.10.10">
    <property type="entry name" value="Winged helix-like DNA-binding domain superfamily/Winged helix DNA-binding domain"/>
    <property type="match status" value="1"/>
</dbReference>
<dbReference type="InterPro" id="IPR011991">
    <property type="entry name" value="ArsR-like_HTH"/>
</dbReference>
<dbReference type="PRINTS" id="PR00033">
    <property type="entry name" value="HTHASNC"/>
</dbReference>
<gene>
    <name evidence="5" type="ORF">GGE12_001058</name>
</gene>
<dbReference type="PROSITE" id="PS50956">
    <property type="entry name" value="HTH_ASNC_2"/>
    <property type="match status" value="1"/>
</dbReference>